<dbReference type="PANTHER" id="PTHR31637:SF0">
    <property type="entry name" value="2,3-BISPHOSPHOGLYCERATE-INDEPENDENT PHOSPHOGLYCERATE MUTASE"/>
    <property type="match status" value="1"/>
</dbReference>
<dbReference type="GO" id="GO:0004619">
    <property type="term" value="F:phosphoglycerate mutase activity"/>
    <property type="evidence" value="ECO:0007669"/>
    <property type="project" value="UniProtKB-UniRule"/>
</dbReference>
<dbReference type="Gene3D" id="3.40.1450.10">
    <property type="entry name" value="BPG-independent phosphoglycerate mutase, domain B"/>
    <property type="match status" value="1"/>
</dbReference>
<evidence type="ECO:0000256" key="4">
    <source>
        <dbReference type="ARBA" id="ARBA00008819"/>
    </source>
</evidence>
<dbReference type="NCBIfam" id="TIGR01307">
    <property type="entry name" value="pgm_bpd_ind"/>
    <property type="match status" value="1"/>
</dbReference>
<feature type="binding site" evidence="9 12">
    <location>
        <position position="195"/>
    </location>
    <ligand>
        <name>substrate</name>
    </ligand>
</feature>
<dbReference type="PIRSF" id="PIRSF001492">
    <property type="entry name" value="IPGAM"/>
    <property type="match status" value="1"/>
</dbReference>
<feature type="binding site" evidence="9 12">
    <location>
        <position position="129"/>
    </location>
    <ligand>
        <name>substrate</name>
    </ligand>
</feature>
<feature type="binding site" evidence="9 13">
    <location>
        <position position="68"/>
    </location>
    <ligand>
        <name>Mn(2+)</name>
        <dbReference type="ChEBI" id="CHEBI:29035"/>
        <label>2</label>
    </ligand>
</feature>
<name>A0A1P8UIG4_9GAMM</name>
<feature type="binding site" evidence="9 12">
    <location>
        <position position="189"/>
    </location>
    <ligand>
        <name>substrate</name>
    </ligand>
</feature>
<dbReference type="PANTHER" id="PTHR31637">
    <property type="entry name" value="2,3-BISPHOSPHOGLYCERATE-INDEPENDENT PHOSPHOGLYCERATE MUTASE"/>
    <property type="match status" value="1"/>
</dbReference>
<evidence type="ECO:0000256" key="3">
    <source>
        <dbReference type="ARBA" id="ARBA00004798"/>
    </source>
</evidence>
<dbReference type="GO" id="GO:0030145">
    <property type="term" value="F:manganese ion binding"/>
    <property type="evidence" value="ECO:0007669"/>
    <property type="project" value="UniProtKB-UniRule"/>
</dbReference>
<dbReference type="KEGG" id="afy:BW247_11415"/>
<comment type="function">
    <text evidence="2 9">Catalyzes the interconversion of 2-phosphoglycerate and 3-phosphoglycerate.</text>
</comment>
<feature type="binding site" evidence="9 13">
    <location>
        <position position="460"/>
    </location>
    <ligand>
        <name>Mn(2+)</name>
        <dbReference type="ChEBI" id="CHEBI:29035"/>
        <label>1</label>
    </ligand>
</feature>
<evidence type="ECO:0000256" key="2">
    <source>
        <dbReference type="ARBA" id="ARBA00002315"/>
    </source>
</evidence>
<dbReference type="InterPro" id="IPR006124">
    <property type="entry name" value="Metalloenzyme"/>
</dbReference>
<dbReference type="Pfam" id="PF06415">
    <property type="entry name" value="iPGM_N"/>
    <property type="match status" value="1"/>
</dbReference>
<comment type="subunit">
    <text evidence="9">Monomer.</text>
</comment>
<dbReference type="InterPro" id="IPR017850">
    <property type="entry name" value="Alkaline_phosphatase_core_sf"/>
</dbReference>
<comment type="catalytic activity">
    <reaction evidence="1 9">
        <text>(2R)-2-phosphoglycerate = (2R)-3-phosphoglycerate</text>
        <dbReference type="Rhea" id="RHEA:15901"/>
        <dbReference type="ChEBI" id="CHEBI:58272"/>
        <dbReference type="ChEBI" id="CHEBI:58289"/>
        <dbReference type="EC" id="5.4.2.12"/>
    </reaction>
</comment>
<evidence type="ECO:0000256" key="12">
    <source>
        <dbReference type="PIRSR" id="PIRSR001492-2"/>
    </source>
</evidence>
<feature type="domain" description="BPG-independent PGAM N-terminal" evidence="15">
    <location>
        <begin position="88"/>
        <end position="296"/>
    </location>
</feature>
<dbReference type="EMBL" id="CP019434">
    <property type="protein sequence ID" value="APZ43618.1"/>
    <property type="molecule type" value="Genomic_DNA"/>
</dbReference>
<dbReference type="CDD" id="cd16010">
    <property type="entry name" value="iPGM"/>
    <property type="match status" value="1"/>
</dbReference>
<dbReference type="InterPro" id="IPR005995">
    <property type="entry name" value="Pgm_bpd_ind"/>
</dbReference>
<feature type="binding site" evidence="9 12">
    <location>
        <begin position="260"/>
        <end position="263"/>
    </location>
    <ligand>
        <name>substrate</name>
    </ligand>
</feature>
<dbReference type="UniPathway" id="UPA00109">
    <property type="reaction ID" value="UER00186"/>
</dbReference>
<dbReference type="FunFam" id="3.40.1450.10:FF:000002">
    <property type="entry name" value="2,3-bisphosphoglycerate-independent phosphoglycerate mutase"/>
    <property type="match status" value="1"/>
</dbReference>
<dbReference type="Proteomes" id="UP000243807">
    <property type="component" value="Chromosome"/>
</dbReference>
<evidence type="ECO:0000313" key="17">
    <source>
        <dbReference type="Proteomes" id="UP000243807"/>
    </source>
</evidence>
<feature type="binding site" evidence="9 12">
    <location>
        <position position="333"/>
    </location>
    <ligand>
        <name>substrate</name>
    </ligand>
</feature>
<feature type="binding site" evidence="9 13">
    <location>
        <position position="441"/>
    </location>
    <ligand>
        <name>Mn(2+)</name>
        <dbReference type="ChEBI" id="CHEBI:29035"/>
        <label>2</label>
    </ligand>
</feature>
<feature type="active site" description="Phosphoserine intermediate" evidence="9 11">
    <location>
        <position position="68"/>
    </location>
</feature>
<comment type="similarity">
    <text evidence="4 9">Belongs to the BPG-independent phosphoglycerate mutase family.</text>
</comment>
<evidence type="ECO:0000256" key="9">
    <source>
        <dbReference type="HAMAP-Rule" id="MF_01038"/>
    </source>
</evidence>
<comment type="cofactor">
    <cofactor evidence="9">
        <name>Mn(2+)</name>
        <dbReference type="ChEBI" id="CHEBI:29035"/>
    </cofactor>
    <text evidence="9">Binds 2 manganese ions per subunit.</text>
</comment>
<proteinExistence type="inferred from homology"/>
<dbReference type="InterPro" id="IPR011258">
    <property type="entry name" value="BPG-indep_PGM_N"/>
</dbReference>
<evidence type="ECO:0000256" key="1">
    <source>
        <dbReference type="ARBA" id="ARBA00000370"/>
    </source>
</evidence>
<evidence type="ECO:0000256" key="13">
    <source>
        <dbReference type="PIRSR" id="PIRSR001492-3"/>
    </source>
</evidence>
<comment type="pathway">
    <text evidence="3 9">Carbohydrate degradation; glycolysis; pyruvate from D-glyceraldehyde 3-phosphate: step 3/5.</text>
</comment>
<keyword evidence="8 9" id="KW-0413">Isomerase</keyword>
<accession>A0A1P8UIG4</accession>
<dbReference type="SUPFAM" id="SSF64158">
    <property type="entry name" value="2,3-Bisphosphoglycerate-independent phosphoglycerate mutase, substrate-binding domain"/>
    <property type="match status" value="1"/>
</dbReference>
<evidence type="ECO:0000313" key="16">
    <source>
        <dbReference type="EMBL" id="APZ43618.1"/>
    </source>
</evidence>
<dbReference type="Pfam" id="PF01676">
    <property type="entry name" value="Metalloenzyme"/>
    <property type="match status" value="1"/>
</dbReference>
<feature type="binding site" evidence="9 13">
    <location>
        <position position="442"/>
    </location>
    <ligand>
        <name>Mn(2+)</name>
        <dbReference type="ChEBI" id="CHEBI:29035"/>
        <label>2</label>
    </ligand>
</feature>
<evidence type="ECO:0000256" key="11">
    <source>
        <dbReference type="PIRSR" id="PIRSR001492-1"/>
    </source>
</evidence>
<protein>
    <recommendedName>
        <fullName evidence="9 10">2,3-bisphosphoglycerate-independent phosphoglycerate mutase</fullName>
        <shortName evidence="9">BPG-independent PGAM</shortName>
        <shortName evidence="9">Phosphoglyceromutase</shortName>
        <shortName evidence="9">iPGM</shortName>
        <ecNumber evidence="9 10">5.4.2.12</ecNumber>
    </recommendedName>
</protein>
<dbReference type="GO" id="GO:0006007">
    <property type="term" value="P:glucose catabolic process"/>
    <property type="evidence" value="ECO:0007669"/>
    <property type="project" value="InterPro"/>
</dbReference>
<organism evidence="16 17">
    <name type="scientific">Acidihalobacter ferrooxydans</name>
    <dbReference type="NCBI Taxonomy" id="1765967"/>
    <lineage>
        <taxon>Bacteria</taxon>
        <taxon>Pseudomonadati</taxon>
        <taxon>Pseudomonadota</taxon>
        <taxon>Gammaproteobacteria</taxon>
        <taxon>Chromatiales</taxon>
        <taxon>Ectothiorhodospiraceae</taxon>
        <taxon>Acidihalobacter</taxon>
    </lineage>
</organism>
<dbReference type="HAMAP" id="MF_01038">
    <property type="entry name" value="GpmI"/>
    <property type="match status" value="1"/>
</dbReference>
<sequence length="521" mass="55688">MSAAPVVPRRRSLLVILDGFGLNPSKENNAVFEAHTPRLDAYFSRHAHAALEASGRAVGLPDGQMGNSEVGHLTLGAGQIVRQDLVRIDDAVADGSMASNPALTEAIAAAKSLGRPLHLIGLVSDGGVHSHVRHLHGLVDMCGAAGVVPVVHMITDGRDTAPKSAASYLPELEKHLRAAGGRIATVIGRYYAMDRDKRWDRTELAWRALVKNTGEPADSAQTALDSAYAAGETDEFVRPRLIGGGEAVRGGDVVVFFNFRNDRPRQLAAALGLADFDGFDRGDFTPARITTLTEYDPAYGFPVAFAPDRPDTCLAQVLSEGGYTQFHCAETEKYAHVTFFFNAGSETPFPGEERVVVPSPKVATYDLKPEMSAKEVADEVIKAIESEAFSFIVVNFANGDMVGHTAVREAVLKAVEALDEAVGRVLDAAVANEYSVLLTADHGNCDEMVDPVTGEPHTQHTTYPVPLLLIDSERWRLATGGGLSNIAPTLLELMGVPKPPSMTGRSLLVERMGASDSPAAY</sequence>
<dbReference type="STRING" id="1765967.BW247_11415"/>
<dbReference type="AlphaFoldDB" id="A0A1P8UIG4"/>
<dbReference type="RefSeq" id="WP_076837255.1">
    <property type="nucleotide sequence ID" value="NZ_CP019434.1"/>
</dbReference>
<feature type="binding site" evidence="9 13">
    <location>
        <position position="18"/>
    </location>
    <ligand>
        <name>Mn(2+)</name>
        <dbReference type="ChEBI" id="CHEBI:29035"/>
        <label>2</label>
    </ligand>
</feature>
<gene>
    <name evidence="9" type="primary">gpmI</name>
    <name evidence="16" type="ORF">BW247_11415</name>
</gene>
<dbReference type="Gene3D" id="3.40.720.10">
    <property type="entry name" value="Alkaline Phosphatase, subunit A"/>
    <property type="match status" value="1"/>
</dbReference>
<evidence type="ECO:0000259" key="14">
    <source>
        <dbReference type="Pfam" id="PF01676"/>
    </source>
</evidence>
<keyword evidence="7 9" id="KW-0464">Manganese</keyword>
<evidence type="ECO:0000256" key="7">
    <source>
        <dbReference type="ARBA" id="ARBA00023211"/>
    </source>
</evidence>
<dbReference type="GO" id="GO:0005829">
    <property type="term" value="C:cytosol"/>
    <property type="evidence" value="ECO:0007669"/>
    <property type="project" value="TreeGrafter"/>
</dbReference>
<keyword evidence="6 9" id="KW-0324">Glycolysis</keyword>
<keyword evidence="17" id="KW-1185">Reference proteome</keyword>
<feature type="binding site" evidence="9 13">
    <location>
        <position position="400"/>
    </location>
    <ligand>
        <name>Mn(2+)</name>
        <dbReference type="ChEBI" id="CHEBI:29035"/>
        <label>1</label>
    </ligand>
</feature>
<dbReference type="SUPFAM" id="SSF53649">
    <property type="entry name" value="Alkaline phosphatase-like"/>
    <property type="match status" value="1"/>
</dbReference>
<feature type="domain" description="Metalloenzyme" evidence="14">
    <location>
        <begin position="11"/>
        <end position="497"/>
    </location>
</feature>
<reference evidence="16 17" key="1">
    <citation type="submission" date="2017-01" db="EMBL/GenBank/DDBJ databases">
        <title>Draft sequence of Acidihalobacter ferrooxidans strain DSM 14175 (strain V8).</title>
        <authorList>
            <person name="Khaleque H.N."/>
            <person name="Ramsay J.P."/>
            <person name="Murphy R.J.T."/>
            <person name="Kaksonen A.H."/>
            <person name="Boxall N.J."/>
            <person name="Watkin E.L.J."/>
        </authorList>
    </citation>
    <scope>NUCLEOTIDE SEQUENCE [LARGE SCALE GENOMIC DNA]</scope>
    <source>
        <strain evidence="16 17">V8</strain>
    </source>
</reference>
<dbReference type="EC" id="5.4.2.12" evidence="9 10"/>
<dbReference type="OrthoDB" id="9800863at2"/>
<feature type="binding site" evidence="9 13">
    <location>
        <position position="404"/>
    </location>
    <ligand>
        <name>Mn(2+)</name>
        <dbReference type="ChEBI" id="CHEBI:29035"/>
        <label>1</label>
    </ligand>
</feature>
<evidence type="ECO:0000256" key="6">
    <source>
        <dbReference type="ARBA" id="ARBA00023152"/>
    </source>
</evidence>
<dbReference type="GO" id="GO:0006096">
    <property type="term" value="P:glycolytic process"/>
    <property type="evidence" value="ECO:0007669"/>
    <property type="project" value="UniProtKB-UniRule"/>
</dbReference>
<evidence type="ECO:0000256" key="8">
    <source>
        <dbReference type="ARBA" id="ARBA00023235"/>
    </source>
</evidence>
<evidence type="ECO:0000256" key="5">
    <source>
        <dbReference type="ARBA" id="ARBA00022723"/>
    </source>
</evidence>
<dbReference type="InterPro" id="IPR036646">
    <property type="entry name" value="PGAM_B_sf"/>
</dbReference>
<evidence type="ECO:0000259" key="15">
    <source>
        <dbReference type="Pfam" id="PF06415"/>
    </source>
</evidence>
<feature type="binding site" evidence="9 12">
    <location>
        <begin position="158"/>
        <end position="159"/>
    </location>
    <ligand>
        <name>substrate</name>
    </ligand>
</feature>
<keyword evidence="5 9" id="KW-0479">Metal-binding</keyword>
<evidence type="ECO:0000256" key="10">
    <source>
        <dbReference type="NCBIfam" id="TIGR01307"/>
    </source>
</evidence>